<dbReference type="Pfam" id="PF14343">
    <property type="entry name" value="PrcB_C"/>
    <property type="match status" value="1"/>
</dbReference>
<evidence type="ECO:0000313" key="3">
    <source>
        <dbReference type="Proteomes" id="UP000462760"/>
    </source>
</evidence>
<dbReference type="EMBL" id="VULR01000013">
    <property type="protein sequence ID" value="MSS43976.1"/>
    <property type="molecule type" value="Genomic_DNA"/>
</dbReference>
<evidence type="ECO:0000259" key="1">
    <source>
        <dbReference type="Pfam" id="PF14343"/>
    </source>
</evidence>
<accession>A0A844FJ84</accession>
<proteinExistence type="predicted"/>
<dbReference type="OrthoDB" id="1949930at2"/>
<protein>
    <recommendedName>
        <fullName evidence="1">PrcB C-terminal domain-containing protein</fullName>
    </recommendedName>
</protein>
<evidence type="ECO:0000313" key="2">
    <source>
        <dbReference type="EMBL" id="MSS43976.1"/>
    </source>
</evidence>
<organism evidence="2 3">
    <name type="scientific">Anaerosalibacter bizertensis</name>
    <dbReference type="NCBI Taxonomy" id="932217"/>
    <lineage>
        <taxon>Bacteria</taxon>
        <taxon>Bacillati</taxon>
        <taxon>Bacillota</taxon>
        <taxon>Tissierellia</taxon>
        <taxon>Tissierellales</taxon>
        <taxon>Sporanaerobacteraceae</taxon>
        <taxon>Anaerosalibacter</taxon>
    </lineage>
</organism>
<comment type="caution">
    <text evidence="2">The sequence shown here is derived from an EMBL/GenBank/DDBJ whole genome shotgun (WGS) entry which is preliminary data.</text>
</comment>
<reference evidence="2 3" key="1">
    <citation type="submission" date="2019-08" db="EMBL/GenBank/DDBJ databases">
        <title>In-depth cultivation of the pig gut microbiome towards novel bacterial diversity and tailored functional studies.</title>
        <authorList>
            <person name="Wylensek D."/>
            <person name="Hitch T.C.A."/>
            <person name="Clavel T."/>
        </authorList>
    </citation>
    <scope>NUCLEOTIDE SEQUENCE [LARGE SCALE GENOMIC DNA]</scope>
    <source>
        <strain evidence="2 3">Med78-601-WT-4W-RMD-3</strain>
    </source>
</reference>
<dbReference type="InterPro" id="IPR025748">
    <property type="entry name" value="PrcB_C_dom"/>
</dbReference>
<dbReference type="RefSeq" id="WP_154484649.1">
    <property type="nucleotide sequence ID" value="NZ_VULR01000013.1"/>
</dbReference>
<sequence length="108" mass="12418">MPEKTIPFKIKTVEQDYSPRAEGIVLEGLDDSIEISITKEFPTPGYDMKIKEIIEKDKGEFEIILSIIPPREGSILLQVITYKTILIEVDRYHLGNGPYTFNYKIDNL</sequence>
<dbReference type="AlphaFoldDB" id="A0A844FJ84"/>
<gene>
    <name evidence="2" type="ORF">FYJ27_09580</name>
</gene>
<dbReference type="Proteomes" id="UP000462760">
    <property type="component" value="Unassembled WGS sequence"/>
</dbReference>
<name>A0A844FJ84_9FIRM</name>
<feature type="domain" description="PrcB C-terminal" evidence="1">
    <location>
        <begin position="40"/>
        <end position="89"/>
    </location>
</feature>